<sequence>MRIIYDNEIDGVKVVPIGRIQAASGWHGRRSAVTQDFYKAKALENLVDVAEDCDADAIIEVDYGVDHADDGDLPGAATLQRVKVTGLAVKLMRAS</sequence>
<organism evidence="1 2">
    <name type="scientific">Methylovirgula ligni</name>
    <dbReference type="NCBI Taxonomy" id="569860"/>
    <lineage>
        <taxon>Bacteria</taxon>
        <taxon>Pseudomonadati</taxon>
        <taxon>Pseudomonadota</taxon>
        <taxon>Alphaproteobacteria</taxon>
        <taxon>Hyphomicrobiales</taxon>
        <taxon>Beijerinckiaceae</taxon>
        <taxon>Methylovirgula</taxon>
    </lineage>
</organism>
<reference evidence="1 2" key="1">
    <citation type="submission" date="2018-08" db="EMBL/GenBank/DDBJ databases">
        <title>Genomic Encyclopedia of Type Strains, Phase IV (KMG-IV): sequencing the most valuable type-strain genomes for metagenomic binning, comparative biology and taxonomic classification.</title>
        <authorList>
            <person name="Goeker M."/>
        </authorList>
    </citation>
    <scope>NUCLEOTIDE SEQUENCE [LARGE SCALE GENOMIC DNA]</scope>
    <source>
        <strain evidence="1 2">BW863</strain>
    </source>
</reference>
<accession>A0A3D9YYK7</accession>
<dbReference type="SUPFAM" id="SSF117782">
    <property type="entry name" value="YbjQ-like"/>
    <property type="match status" value="1"/>
</dbReference>
<dbReference type="OrthoDB" id="8448673at2"/>
<dbReference type="RefSeq" id="WP_115835906.1">
    <property type="nucleotide sequence ID" value="NZ_CP025086.1"/>
</dbReference>
<evidence type="ECO:0000313" key="2">
    <source>
        <dbReference type="Proteomes" id="UP000256900"/>
    </source>
</evidence>
<dbReference type="EMBL" id="QUMO01000002">
    <property type="protein sequence ID" value="REF87737.1"/>
    <property type="molecule type" value="Genomic_DNA"/>
</dbReference>
<comment type="caution">
    <text evidence="1">The sequence shown here is derived from an EMBL/GenBank/DDBJ whole genome shotgun (WGS) entry which is preliminary data.</text>
</comment>
<dbReference type="InterPro" id="IPR035439">
    <property type="entry name" value="UPF0145_dom_sf"/>
</dbReference>
<dbReference type="Proteomes" id="UP000256900">
    <property type="component" value="Unassembled WGS sequence"/>
</dbReference>
<protein>
    <submittedName>
        <fullName evidence="1">Uncharacterized protein</fullName>
    </submittedName>
</protein>
<dbReference type="AlphaFoldDB" id="A0A3D9YYK7"/>
<name>A0A3D9YYK7_9HYPH</name>
<gene>
    <name evidence="1" type="ORF">DES32_1366</name>
</gene>
<keyword evidence="2" id="KW-1185">Reference proteome</keyword>
<proteinExistence type="predicted"/>
<evidence type="ECO:0000313" key="1">
    <source>
        <dbReference type="EMBL" id="REF87737.1"/>
    </source>
</evidence>